<dbReference type="PROSITE" id="PS50302">
    <property type="entry name" value="PUM"/>
    <property type="match status" value="1"/>
</dbReference>
<feature type="compositionally biased region" description="Polar residues" evidence="2">
    <location>
        <begin position="1352"/>
        <end position="1361"/>
    </location>
</feature>
<name>A0A2A6CHM2_PRIPA</name>
<dbReference type="SUPFAM" id="SSF48371">
    <property type="entry name" value="ARM repeat"/>
    <property type="match status" value="2"/>
</dbReference>
<feature type="region of interest" description="Disordered" evidence="2">
    <location>
        <begin position="382"/>
        <end position="407"/>
    </location>
</feature>
<feature type="region of interest" description="Disordered" evidence="2">
    <location>
        <begin position="306"/>
        <end position="361"/>
    </location>
</feature>
<evidence type="ECO:0000313" key="4">
    <source>
        <dbReference type="Proteomes" id="UP000005239"/>
    </source>
</evidence>
<accession>A0A2A6CHM2</accession>
<feature type="region of interest" description="Disordered" evidence="2">
    <location>
        <begin position="1423"/>
        <end position="1446"/>
    </location>
</feature>
<feature type="coiled-coil region" evidence="1">
    <location>
        <begin position="3113"/>
        <end position="3140"/>
    </location>
</feature>
<dbReference type="Proteomes" id="UP000005239">
    <property type="component" value="Unassembled WGS sequence"/>
</dbReference>
<feature type="region of interest" description="Disordered" evidence="2">
    <location>
        <begin position="480"/>
        <end position="503"/>
    </location>
</feature>
<evidence type="ECO:0000313" key="3">
    <source>
        <dbReference type="EnsemblMetazoa" id="PPA01730.1"/>
    </source>
</evidence>
<feature type="compositionally biased region" description="Polar residues" evidence="2">
    <location>
        <begin position="1435"/>
        <end position="1446"/>
    </location>
</feature>
<dbReference type="PANTHER" id="PTHR48125">
    <property type="entry name" value="LP07818P1"/>
    <property type="match status" value="1"/>
</dbReference>
<dbReference type="SMART" id="SM00025">
    <property type="entry name" value="Pumilio"/>
    <property type="match status" value="6"/>
</dbReference>
<feature type="region of interest" description="Disordered" evidence="2">
    <location>
        <begin position="1314"/>
        <end position="1371"/>
    </location>
</feature>
<feature type="compositionally biased region" description="Polar residues" evidence="2">
    <location>
        <begin position="1523"/>
        <end position="1532"/>
    </location>
</feature>
<reference evidence="3" key="2">
    <citation type="submission" date="2022-06" db="UniProtKB">
        <authorList>
            <consortium name="EnsemblMetazoa"/>
        </authorList>
    </citation>
    <scope>IDENTIFICATION</scope>
    <source>
        <strain evidence="3">PS312</strain>
    </source>
</reference>
<feature type="compositionally biased region" description="Polar residues" evidence="2">
    <location>
        <begin position="2246"/>
        <end position="2255"/>
    </location>
</feature>
<feature type="region of interest" description="Disordered" evidence="2">
    <location>
        <begin position="834"/>
        <end position="854"/>
    </location>
</feature>
<dbReference type="InterPro" id="IPR011989">
    <property type="entry name" value="ARM-like"/>
</dbReference>
<feature type="compositionally biased region" description="Low complexity" evidence="2">
    <location>
        <begin position="2955"/>
        <end position="2975"/>
    </location>
</feature>
<feature type="compositionally biased region" description="Low complexity" evidence="2">
    <location>
        <begin position="845"/>
        <end position="854"/>
    </location>
</feature>
<feature type="compositionally biased region" description="Pro residues" evidence="2">
    <location>
        <begin position="946"/>
        <end position="966"/>
    </location>
</feature>
<feature type="region of interest" description="Disordered" evidence="2">
    <location>
        <begin position="2922"/>
        <end position="2975"/>
    </location>
</feature>
<proteinExistence type="predicted"/>
<feature type="region of interest" description="Disordered" evidence="2">
    <location>
        <begin position="1503"/>
        <end position="1532"/>
    </location>
</feature>
<dbReference type="EnsemblMetazoa" id="PPA01730.1">
    <property type="protein sequence ID" value="PPA01730.1"/>
    <property type="gene ID" value="WBGene00091284"/>
</dbReference>
<feature type="compositionally biased region" description="Low complexity" evidence="2">
    <location>
        <begin position="787"/>
        <end position="802"/>
    </location>
</feature>
<evidence type="ECO:0000256" key="1">
    <source>
        <dbReference type="SAM" id="Coils"/>
    </source>
</evidence>
<feature type="region of interest" description="Disordered" evidence="2">
    <location>
        <begin position="2001"/>
        <end position="2029"/>
    </location>
</feature>
<feature type="compositionally biased region" description="Polar residues" evidence="2">
    <location>
        <begin position="2816"/>
        <end position="2829"/>
    </location>
</feature>
<gene>
    <name evidence="3" type="primary">WBGene00091284</name>
</gene>
<dbReference type="GO" id="GO:0005737">
    <property type="term" value="C:cytoplasm"/>
    <property type="evidence" value="ECO:0000318"/>
    <property type="project" value="GO_Central"/>
</dbReference>
<feature type="compositionally biased region" description="Polar residues" evidence="2">
    <location>
        <begin position="2922"/>
        <end position="2931"/>
    </location>
</feature>
<feature type="region of interest" description="Disordered" evidence="2">
    <location>
        <begin position="876"/>
        <end position="968"/>
    </location>
</feature>
<feature type="compositionally biased region" description="Polar residues" evidence="2">
    <location>
        <begin position="2858"/>
        <end position="2874"/>
    </location>
</feature>
<organism evidence="3 4">
    <name type="scientific">Pristionchus pacificus</name>
    <name type="common">Parasitic nematode worm</name>
    <dbReference type="NCBI Taxonomy" id="54126"/>
    <lineage>
        <taxon>Eukaryota</taxon>
        <taxon>Metazoa</taxon>
        <taxon>Ecdysozoa</taxon>
        <taxon>Nematoda</taxon>
        <taxon>Chromadorea</taxon>
        <taxon>Rhabditida</taxon>
        <taxon>Rhabditina</taxon>
        <taxon>Diplogasteromorpha</taxon>
        <taxon>Diplogasteroidea</taxon>
        <taxon>Neodiplogasteridae</taxon>
        <taxon>Pristionchus</taxon>
    </lineage>
</organism>
<feature type="compositionally biased region" description="Low complexity" evidence="2">
    <location>
        <begin position="494"/>
        <end position="503"/>
    </location>
</feature>
<feature type="region of interest" description="Disordered" evidence="2">
    <location>
        <begin position="2810"/>
        <end position="2874"/>
    </location>
</feature>
<feature type="compositionally biased region" description="Polar residues" evidence="2">
    <location>
        <begin position="2001"/>
        <end position="2017"/>
    </location>
</feature>
<feature type="compositionally biased region" description="Pro residues" evidence="2">
    <location>
        <begin position="886"/>
        <end position="913"/>
    </location>
</feature>
<feature type="region of interest" description="Disordered" evidence="2">
    <location>
        <begin position="695"/>
        <end position="802"/>
    </location>
</feature>
<keyword evidence="1" id="KW-0175">Coiled coil</keyword>
<feature type="compositionally biased region" description="Basic and acidic residues" evidence="2">
    <location>
        <begin position="1325"/>
        <end position="1334"/>
    </location>
</feature>
<keyword evidence="4" id="KW-1185">Reference proteome</keyword>
<feature type="compositionally biased region" description="Pro residues" evidence="2">
    <location>
        <begin position="835"/>
        <end position="844"/>
    </location>
</feature>
<feature type="compositionally biased region" description="Pro residues" evidence="2">
    <location>
        <begin position="2019"/>
        <end position="2029"/>
    </location>
</feature>
<feature type="compositionally biased region" description="Low complexity" evidence="2">
    <location>
        <begin position="722"/>
        <end position="755"/>
    </location>
</feature>
<feature type="region of interest" description="Disordered" evidence="2">
    <location>
        <begin position="1892"/>
        <end position="1948"/>
    </location>
</feature>
<dbReference type="GO" id="GO:0030036">
    <property type="term" value="P:actin cytoskeleton organization"/>
    <property type="evidence" value="ECO:0000318"/>
    <property type="project" value="GO_Central"/>
</dbReference>
<feature type="compositionally biased region" description="Low complexity" evidence="2">
    <location>
        <begin position="2932"/>
        <end position="2947"/>
    </location>
</feature>
<dbReference type="InterPro" id="IPR001313">
    <property type="entry name" value="Pumilio_RNA-bd_rpt"/>
</dbReference>
<reference evidence="4" key="1">
    <citation type="journal article" date="2008" name="Nat. Genet.">
        <title>The Pristionchus pacificus genome provides a unique perspective on nematode lifestyle and parasitism.</title>
        <authorList>
            <person name="Dieterich C."/>
            <person name="Clifton S.W."/>
            <person name="Schuster L.N."/>
            <person name="Chinwalla A."/>
            <person name="Delehaunty K."/>
            <person name="Dinkelacker I."/>
            <person name="Fulton L."/>
            <person name="Fulton R."/>
            <person name="Godfrey J."/>
            <person name="Minx P."/>
            <person name="Mitreva M."/>
            <person name="Roeseler W."/>
            <person name="Tian H."/>
            <person name="Witte H."/>
            <person name="Yang S.P."/>
            <person name="Wilson R.K."/>
            <person name="Sommer R.J."/>
        </authorList>
    </citation>
    <scope>NUCLEOTIDE SEQUENCE [LARGE SCALE GENOMIC DNA]</scope>
    <source>
        <strain evidence="4">PS312</strain>
    </source>
</reference>
<dbReference type="GO" id="GO:0003723">
    <property type="term" value="F:RNA binding"/>
    <property type="evidence" value="ECO:0007669"/>
    <property type="project" value="InterPro"/>
</dbReference>
<feature type="compositionally biased region" description="Polar residues" evidence="2">
    <location>
        <begin position="352"/>
        <end position="361"/>
    </location>
</feature>
<protein>
    <submittedName>
        <fullName evidence="3">Uncharacterized protein</fullName>
    </submittedName>
</protein>
<dbReference type="InterPro" id="IPR016024">
    <property type="entry name" value="ARM-type_fold"/>
</dbReference>
<feature type="compositionally biased region" description="Polar residues" evidence="2">
    <location>
        <begin position="1932"/>
        <end position="1948"/>
    </location>
</feature>
<feature type="compositionally biased region" description="Polar residues" evidence="2">
    <location>
        <begin position="1892"/>
        <end position="1902"/>
    </location>
</feature>
<feature type="region of interest" description="Disordered" evidence="2">
    <location>
        <begin position="2225"/>
        <end position="2270"/>
    </location>
</feature>
<accession>A0A8R1U4J0</accession>
<evidence type="ECO:0000256" key="2">
    <source>
        <dbReference type="SAM" id="MobiDB-lite"/>
    </source>
</evidence>
<sequence length="3570" mass="389266">MAESGEMSILERCLEVALNPIGSLALGERLDANNASLMQTFNIVSPRIVELILSPYGFRVVESFLNANAYFINVGLAEHLSKEWIGLEQVLRTVRGRYVCDTLLKRKKDWWFKNDDAVPILVKAINMSSIDVAKEFISNEKMEVDLCDSPEGLYCVLKVKGKSMDQPLQPGWRDALSRLIVLKSKSDKGADALEQAIVYGDYLVNEMVEILCCRRESFDNSTTAGLIIRLIERGSDDLKRAIVKCLCEPAENPTICKIRFTILFGEFTKACDANFTTSQRKHLDDLLASAAAPVVRPFVDVVDEERPKAAMETNESDSMNTTDGQNKKRRRESPVPPQSSEKKPREEAAEPQASTSKNTVSALSTVAPMATVPPAATLTAKPTVSAPSTVPKASTVATPPTVPAPSTVTHQSAKRAVSTVPLPPTVTTQPTVTPVITVSTPHTVTTLYSMPSSSVVPTVTAAPTATAASTILTAPTVSAPSTVAKPSTVPPTPTVAAPSTVPPTATVTAKPTVAAPSTVPPTATVTAKPTVTASSTVAKASTVSPTPTVATESATLTPSTIPLPLNTPPSATSFVSRTGLRLSSIHLPPTVPPQPTVTAKPTVTAPPTGTVVSTVPTTPTVTTRSPVPPTPTVAAPSMVAKASTVPPTPTVVPESATFTPSTIPLPLNTPPSATSFVSLTGLRLSSIHLPPTVASQPIVPPPPTVFTKPGVASGATAPPPRTVTAQPTAAAAATVSAPSTVSTKPTMASGSTVPSTTPPPNPLPSSTQSPPIGPPPPPSVITEPTLASAATVPPQPTVTTKPAIASGATVPLQPTVARKPTVATKPIVALGATVPSPPTVPHPPTVTTVPSTTPSAKPLASFSLPPPIFHPPTMTTRPTVASRATVPPPTVPTPSTVPPPPTVSPQLTVPPPTVTAQAYGPAPPPTVPTQPTAASGATVPSTTPSAGPPLPTQSPPIPRPASPPPMKVNDRLELMRRMDPGKDVACMAMGGKYRVLLAKLNNDPKLAPTIFNCIRNALLSLMMDERGSEVVKWFISNGSLKQRQEIVRKVEATMDDLVANGGYGRAVVQFAIDNCADEEKKKGLSEKMAIAMVASRDSASPTTSSGSEIEVVSQKINKQSAEKIAVTKVPSAKEERKRQILVVENGEVSIVPGRVVSDEKLKAIRKTFNEIDDAMIRGVLTPRDRKMFVQRGKVTHGWSQFFVDQIQERLPHSVRWLRWMTFLAEDKYLRPLLVAPVASVLHLLVFPSPLLTQMLSKSTRQAFVAGCLEGDVCPPPLARLFQPDLQTAHWRMHSSCRLLVDRLRRVRRAGNSLVSHPLLGNKTGESSRQKKSASEEQAIARPTVIPPREDTVASTSRSNNVAFPPGNTDETWDEVSRSIHQYIKNAAAAPSIFSAQPGKNQFKSNRETVSTEDSIRQKEARAVAAKTTAPRERTVASTSKTTTARSPSIFTVQPSKIQFERNSQQVINKSTVSYPQLTPAATPAEAGATRRATSSSSFIQPAYSQFGSNSSSGPPPTSMPSSDTRPFQSPLINVSPSGTPSFPILRLSSQKFSFAAEKEAVKDTVDSIVSNISMERWLDVALNPIGSLYVKLAIEISDFTHFRALVERFDENTASLLRTFNILSQKVVDLIISPYGFRIVESFLTVDEVYVRLAESLSEKWNGFEKVLKTEKGRYVCETLLKKKMKLFAHKIITIAPRDWWFKNVEALTILIKAITFSDIDIAKDFIFHEQMVVDLCDTPEGLYCVLKVISKLIDQPGWKNALADLIVFKSQSVAGCEALSQAILYGDYLVNEVIEIICCHRESFDSCTTVSLIIRLIEQGSSSMKELIVNCLCEPHGNPVICQIRKTAQFELFKKACDSNFTPPQRKRLEDCMPTTRVRSVVDDCITTSTANVSDSMNTPDGHSKKRRRESHVTSKSSAKKPREEVAKPHSSASKTTVLAPSTVSIPSDIPTVSTVARRPMVTAPSTIRTVSTQSTMASAAATVPLPPTVLPPHTVTTQSTIASSATVPIPSTTPSVKPRPSPTVSPTIPPVAGLKTMSRIDPGMDVINMAMSEKYRVLLSKLAKGTLLLRSTVFNCIRNSLLALMMHAKGSEVVKWFIVNGTSNQKEEIERKVEENLEDLVTNGGYGRAVALLSIDNCADSEKKKELIEKSVKAMESPRDPCPSTLDIDCDEVEIIETTIDKMPAAKSTVAKIPQPAVNSAIGEPVNQPIDKQSDERNTVAKKIDMQPDQGDTVAEKIDMQPDQGDTVSGTNENRPRAPEASTSEANNIRKWFDQVEEKMRQGDISSAEYTQFSKRAVQLVKDDTSRLFAKLVEERVADWVMDECGVRLFKRLVEKRTLQPHLVYAVVSVLHIFQSSYVLNMMMTKNHRIRLPFVDYCVARHADSPLVKLFHTNMPDGYCLWIAQECAKTNPQGVRALLSSDHGRSIADTVNGRMFIELLKNLPPVGLGWTDLCIPEASPPLTQPPQGINTDHDYTVAVSQQNTVTETTVPSGVPSVPAIPHSLSAQNFPTAISMEKWLDVALNPIGSLALVERFDENTASLLRTFNILSPKIVDLTLSPYGFRIVESFLTIDEVYVRLAESLTEEWSGFEKVLKTEKGRYVCETLLKKKIKLFARKIITIAPRDWWFKNVEALTILIKAITFSDIDIAKDFIFHEQMVVDLCDTPEGLYCVLKVISKLIDQPGLKNALADLIVFKSQSIAGCDAIAQAILYGDYLVNEVIEIIFCSRKPFDNSITVYHMIIRIIEQGSDSVKELIVNCLCQPNINPVISQIRNTVRFEDFKKACDSNFTPSQRKRLDNHMTSTRVRSVVDDCLTTNESDSMNTPDGGQNKKRKSGSRVTSKSSAKKPRAEVAKPQPSSSKATVPSLSHTVTVSTPTYRRIKVVSTPSTVTTLYSTLSPSAVLTPTVPTTTSFLRYTPSPHTVSTQPTVTSSATAVPIPSTTTPSVKPPPSTPTVKTRTVVSPTMPPHTSTTPAVDVSRLKKERINPGEDVISMAMSEKYSSLLSKLAKGTPKLRMTVFNCIRNALLLLMMDERGSEVVKWFILNGTPKQKEEIERKVEETMEDLVSNGGYGGAIAALVIDNCADSEKKKELSEKCAKAMISIRDFPCSTLSNEDNDLEDAETECDEVEVVSQKINKQLVKKSTVLGVKDMRPRYRVVRFREEDETCQMFIEIDHKMKQRTISGTDSKLFVANALRMAKDGVSQLFVDLVQERVDTWAMSDCGTRFLSGLTEEKLLRPHLVYAVASVLHLLRCVTGRSIVSAMLSELTCQAFAYYCISNWTSVLSVFSNDDSPIVKLFRSEMIPDHCLIIGMEFVKTCPTRMRELLTSPTGRTIAGYENGRRFIELLAKPHPEGYAWDDLLNLIPATPIDRSPNNDDLNEERWRHALSEENGVVSIARGVSLSDEERDKIAEMFNLIEYVLEKRWPTPSEKKEFIASGKTKDGVSQLFIDKIRVLMESNPQWVHWMSVVAQDTELRPYLIAPMASVLHRMSWPSPLLDTMLLKGTQTAFFNACLEGQGNAPFVRLFNSDSQTIHYVEIGMQIAKAMPDRIAREATTRGMRMGASTRYH</sequence>
<dbReference type="PANTHER" id="PTHR48125:SF10">
    <property type="entry name" value="OS12G0136300 PROTEIN"/>
    <property type="match status" value="1"/>
</dbReference>
<dbReference type="GO" id="GO:0008017">
    <property type="term" value="F:microtubule binding"/>
    <property type="evidence" value="ECO:0000318"/>
    <property type="project" value="GO_Central"/>
</dbReference>
<dbReference type="Gene3D" id="1.25.10.10">
    <property type="entry name" value="Leucine-rich Repeat Variant"/>
    <property type="match status" value="4"/>
</dbReference>